<sequence>MVDIFDMAVSQKSEDIAIRRCESCYNGGSLRESATIEREKERREEEMSDPLIFDKSSNSGVLRDERAMISYKAIMFVL</sequence>
<evidence type="ECO:0000313" key="2">
    <source>
        <dbReference type="Proteomes" id="UP001196413"/>
    </source>
</evidence>
<accession>A0AAD5NB56</accession>
<dbReference type="EMBL" id="JAHQIW010005320">
    <property type="protein sequence ID" value="KAJ1365641.1"/>
    <property type="molecule type" value="Genomic_DNA"/>
</dbReference>
<comment type="caution">
    <text evidence="1">The sequence shown here is derived from an EMBL/GenBank/DDBJ whole genome shotgun (WGS) entry which is preliminary data.</text>
</comment>
<proteinExistence type="predicted"/>
<name>A0AAD5NB56_PARTN</name>
<dbReference type="Proteomes" id="UP001196413">
    <property type="component" value="Unassembled WGS sequence"/>
</dbReference>
<dbReference type="AlphaFoldDB" id="A0AAD5NB56"/>
<evidence type="ECO:0000313" key="1">
    <source>
        <dbReference type="EMBL" id="KAJ1365641.1"/>
    </source>
</evidence>
<reference evidence="1" key="1">
    <citation type="submission" date="2021-06" db="EMBL/GenBank/DDBJ databases">
        <title>Parelaphostrongylus tenuis whole genome reference sequence.</title>
        <authorList>
            <person name="Garwood T.J."/>
            <person name="Larsen P.A."/>
            <person name="Fountain-Jones N.M."/>
            <person name="Garbe J.R."/>
            <person name="Macchietto M.G."/>
            <person name="Kania S.A."/>
            <person name="Gerhold R.W."/>
            <person name="Richards J.E."/>
            <person name="Wolf T.M."/>
        </authorList>
    </citation>
    <scope>NUCLEOTIDE SEQUENCE</scope>
    <source>
        <strain evidence="1">MNPRO001-30</strain>
        <tissue evidence="1">Meninges</tissue>
    </source>
</reference>
<keyword evidence="2" id="KW-1185">Reference proteome</keyword>
<protein>
    <submittedName>
        <fullName evidence="1">Uncharacterized protein</fullName>
    </submittedName>
</protein>
<gene>
    <name evidence="1" type="ORF">KIN20_026038</name>
</gene>
<organism evidence="1 2">
    <name type="scientific">Parelaphostrongylus tenuis</name>
    <name type="common">Meningeal worm</name>
    <dbReference type="NCBI Taxonomy" id="148309"/>
    <lineage>
        <taxon>Eukaryota</taxon>
        <taxon>Metazoa</taxon>
        <taxon>Ecdysozoa</taxon>
        <taxon>Nematoda</taxon>
        <taxon>Chromadorea</taxon>
        <taxon>Rhabditida</taxon>
        <taxon>Rhabditina</taxon>
        <taxon>Rhabditomorpha</taxon>
        <taxon>Strongyloidea</taxon>
        <taxon>Metastrongylidae</taxon>
        <taxon>Parelaphostrongylus</taxon>
    </lineage>
</organism>